<sequence>MYQSNDVPSTPIPHDQIEIKITNQCCYISVNDVSILGKLLYVNNRLIIKDRDASNE</sequence>
<organism evidence="1">
    <name type="scientific">Francisella tularensis subsp. novicida PA10-7858</name>
    <dbReference type="NCBI Taxonomy" id="1386968"/>
    <lineage>
        <taxon>Bacteria</taxon>
        <taxon>Pseudomonadati</taxon>
        <taxon>Pseudomonadota</taxon>
        <taxon>Gammaproteobacteria</taxon>
        <taxon>Thiotrichales</taxon>
        <taxon>Francisellaceae</taxon>
        <taxon>Francisella</taxon>
    </lineage>
</organism>
<dbReference type="AlphaFoldDB" id="V5T8S5"/>
<gene>
    <name evidence="1" type="ORF">N894_0002</name>
</gene>
<dbReference type="EMBL" id="KF640086">
    <property type="protein sequence ID" value="AHB60770.1"/>
    <property type="molecule type" value="Genomic_DNA"/>
</dbReference>
<geneLocation type="plasmid" evidence="1">
    <name>pFNPA10</name>
</geneLocation>
<reference evidence="1" key="1">
    <citation type="journal article" date="2014" name="Genome">
        <title>Comparative analyses of a putative Francisella conjugative element.</title>
        <authorList>
            <person name="Siddaramappa S."/>
            <person name="Challacombe J.F."/>
            <person name="Petersen J.M."/>
            <person name="Pillai S."/>
            <person name="Kuske C.R."/>
        </authorList>
    </citation>
    <scope>NUCLEOTIDE SEQUENCE</scope>
    <source>
        <strain evidence="1">PA10-7858</strain>
        <plasmid evidence="1">pFNPA10</plasmid>
    </source>
</reference>
<protein>
    <submittedName>
        <fullName evidence="1">Uncharacterized protein</fullName>
    </submittedName>
</protein>
<accession>V5T8S5</accession>
<name>V5T8S5_FRANO</name>
<evidence type="ECO:0000313" key="1">
    <source>
        <dbReference type="EMBL" id="AHB60770.1"/>
    </source>
</evidence>
<keyword evidence="1" id="KW-0614">Plasmid</keyword>
<proteinExistence type="predicted"/>